<name>A0AB33R9Q1_STREQ</name>
<accession>A0AB33R9Q1</accession>
<reference evidence="1 2" key="1">
    <citation type="submission" date="2012-05" db="EMBL/GenBank/DDBJ databases">
        <title>Complete genome sequence of a Streptococcus dysgalactiae subsp. equisimilis strain possessing Lancefield's group A antigen.</title>
        <authorList>
            <person name="Luetticken R."/>
            <person name="Bruellhoff K."/>
            <person name="Van der Linden M."/>
            <person name="Peltroche-Llacsahuanga H."/>
            <person name="Blom J."/>
            <person name="Weber-Lehmann J."/>
            <person name="Ferretti J.J."/>
            <person name="McShan W.M."/>
        </authorList>
    </citation>
    <scope>NUCLEOTIDE SEQUENCE [LARGE SCALE GENOMIC DNA]</scope>
    <source>
        <strain evidence="1 2">AC-2713</strain>
    </source>
</reference>
<evidence type="ECO:0000313" key="1">
    <source>
        <dbReference type="EMBL" id="CCI63317.1"/>
    </source>
</evidence>
<evidence type="ECO:0000313" key="2">
    <source>
        <dbReference type="Proteomes" id="UP000009215"/>
    </source>
</evidence>
<sequence length="37" mass="4512">MKTFYCYPLKEVIKGLTKLANPSIQERLRHYLEEQDR</sequence>
<gene>
    <name evidence="1" type="ORF">SDSE_1835</name>
</gene>
<dbReference type="EMBL" id="HE858529">
    <property type="protein sequence ID" value="CCI63317.1"/>
    <property type="molecule type" value="Genomic_DNA"/>
</dbReference>
<organism evidence="1 2">
    <name type="scientific">Streptococcus dysgalactiae subsp. equisimilis AC-2713</name>
    <dbReference type="NCBI Taxonomy" id="759913"/>
    <lineage>
        <taxon>Bacteria</taxon>
        <taxon>Bacillati</taxon>
        <taxon>Bacillota</taxon>
        <taxon>Bacilli</taxon>
        <taxon>Lactobacillales</taxon>
        <taxon>Streptococcaceae</taxon>
        <taxon>Streptococcus</taxon>
    </lineage>
</organism>
<dbReference type="AlphaFoldDB" id="A0AB33R9Q1"/>
<dbReference type="Proteomes" id="UP000009215">
    <property type="component" value="Chromosome"/>
</dbReference>
<proteinExistence type="predicted"/>
<protein>
    <submittedName>
        <fullName evidence="1">Uncharacterized protein</fullName>
    </submittedName>
</protein>
<dbReference type="KEGG" id="sdc:SDSE_1835"/>